<dbReference type="Pfam" id="PF00246">
    <property type="entry name" value="Peptidase_M14"/>
    <property type="match status" value="1"/>
</dbReference>
<comment type="caution">
    <text evidence="9">The sequence shown here is derived from an EMBL/GenBank/DDBJ whole genome shotgun (WGS) entry which is preliminary data.</text>
</comment>
<keyword evidence="10" id="KW-1185">Reference proteome</keyword>
<gene>
    <name evidence="9" type="ORF">SE18_12285</name>
</gene>
<evidence type="ECO:0000256" key="3">
    <source>
        <dbReference type="ARBA" id="ARBA00022670"/>
    </source>
</evidence>
<evidence type="ECO:0000313" key="9">
    <source>
        <dbReference type="EMBL" id="KPL86741.1"/>
    </source>
</evidence>
<accession>A0A0P6YTC7</accession>
<protein>
    <submittedName>
        <fullName evidence="9">Carboxypeptidase A2</fullName>
    </submittedName>
</protein>
<proteinExistence type="inferred from homology"/>
<dbReference type="SUPFAM" id="SSF53187">
    <property type="entry name" value="Zn-dependent exopeptidases"/>
    <property type="match status" value="1"/>
</dbReference>
<keyword evidence="3" id="KW-0645">Protease</keyword>
<dbReference type="SMART" id="SM00631">
    <property type="entry name" value="Zn_pept"/>
    <property type="match status" value="1"/>
</dbReference>
<organism evidence="9 10">
    <name type="scientific">Herpetosiphon geysericola</name>
    <dbReference type="NCBI Taxonomy" id="70996"/>
    <lineage>
        <taxon>Bacteria</taxon>
        <taxon>Bacillati</taxon>
        <taxon>Chloroflexota</taxon>
        <taxon>Chloroflexia</taxon>
        <taxon>Herpetosiphonales</taxon>
        <taxon>Herpetosiphonaceae</taxon>
        <taxon>Herpetosiphon</taxon>
    </lineage>
</organism>
<dbReference type="OrthoDB" id="9811296at2"/>
<dbReference type="PROSITE" id="PS52035">
    <property type="entry name" value="PEPTIDASE_M14"/>
    <property type="match status" value="1"/>
</dbReference>
<keyword evidence="6" id="KW-0482">Metalloprotease</keyword>
<keyword evidence="4" id="KW-0378">Hydrolase</keyword>
<comment type="similarity">
    <text evidence="2 7">Belongs to the peptidase M14 family.</text>
</comment>
<evidence type="ECO:0000256" key="5">
    <source>
        <dbReference type="ARBA" id="ARBA00022833"/>
    </source>
</evidence>
<feature type="domain" description="Peptidase M14" evidence="8">
    <location>
        <begin position="8"/>
        <end position="362"/>
    </location>
</feature>
<dbReference type="PATRIC" id="fig|70996.4.peg.4140"/>
<dbReference type="EMBL" id="LGKP01000021">
    <property type="protein sequence ID" value="KPL86741.1"/>
    <property type="molecule type" value="Genomic_DNA"/>
</dbReference>
<reference evidence="9 10" key="1">
    <citation type="submission" date="2015-07" db="EMBL/GenBank/DDBJ databases">
        <title>Whole genome sequence of Herpetosiphon geysericola DSM 7119.</title>
        <authorList>
            <person name="Hemp J."/>
            <person name="Ward L.M."/>
            <person name="Pace L.A."/>
            <person name="Fischer W.W."/>
        </authorList>
    </citation>
    <scope>NUCLEOTIDE SEQUENCE [LARGE SCALE GENOMIC DNA]</scope>
    <source>
        <strain evidence="9 10">DSM 7119</strain>
    </source>
</reference>
<evidence type="ECO:0000313" key="10">
    <source>
        <dbReference type="Proteomes" id="UP000050277"/>
    </source>
</evidence>
<dbReference type="PRINTS" id="PR00765">
    <property type="entry name" value="CRBOXYPTASEA"/>
</dbReference>
<dbReference type="InterPro" id="IPR000834">
    <property type="entry name" value="Peptidase_M14"/>
</dbReference>
<dbReference type="Proteomes" id="UP000050277">
    <property type="component" value="Unassembled WGS sequence"/>
</dbReference>
<evidence type="ECO:0000256" key="2">
    <source>
        <dbReference type="ARBA" id="ARBA00005988"/>
    </source>
</evidence>
<comment type="cofactor">
    <cofactor evidence="1">
        <name>Zn(2+)</name>
        <dbReference type="ChEBI" id="CHEBI:29105"/>
    </cofactor>
</comment>
<dbReference type="GO" id="GO:0005615">
    <property type="term" value="C:extracellular space"/>
    <property type="evidence" value="ECO:0007669"/>
    <property type="project" value="TreeGrafter"/>
</dbReference>
<dbReference type="RefSeq" id="WP_054534747.1">
    <property type="nucleotide sequence ID" value="NZ_LGKP01000021.1"/>
</dbReference>
<evidence type="ECO:0000256" key="4">
    <source>
        <dbReference type="ARBA" id="ARBA00022801"/>
    </source>
</evidence>
<dbReference type="Gene3D" id="3.40.630.10">
    <property type="entry name" value="Zn peptidases"/>
    <property type="match status" value="1"/>
</dbReference>
<evidence type="ECO:0000259" key="8">
    <source>
        <dbReference type="PROSITE" id="PS52035"/>
    </source>
</evidence>
<sequence length="557" mass="62953">MPEIDYTRYYRFDELVAALEAFAAEYPQLISLQSIGKSYEGRDLWLATLTNDATGTPREKPAFWVDANIHASEVTGAMAGLHLIDTLLKGYGNDPECTRLLDRTTFYILPRFNPDGAERALTTPYVVRSSVRPYPYAERVDGLYQEDINNDGIILQMRLVDPNGDWRVSEHDPRVMVKRKPYEIGGTYYRILPEGLIQNYDGVNIKLSRSIEGLDINRNFPIDWRPEAEQYGAGPYPTSEPEIRAVVQFIVDHPEIHSGLTYHTYSGVLLRPYGDRADDQMNIHDLDVFKALGKRGTEITGWPSVSVYHDFRYHPKDVITGVFDDWVYDHLGMFAWTVEFWDLVGSAGIKDRKFIEWFKEHPEEDDLKIMQWVDEHGEGLCFYDWTPFEHPQLGAVEIGGWHPMFAFRNPPPAKLLETIAPVTQFALEHAAIAPFTTISSFEAESLVDNVYRLQAVVQNEGYLPSYGSQKGRERKATLPLEALLKLPEGASLKLGQAKTTIGDLEGRSGRVSFFGFSNGSTTDRAKVEWVVHVPNSGVLELTVQGGRGGIARAKLEL</sequence>
<dbReference type="PANTHER" id="PTHR11705:SF143">
    <property type="entry name" value="SLL0236 PROTEIN"/>
    <property type="match status" value="1"/>
</dbReference>
<evidence type="ECO:0000256" key="6">
    <source>
        <dbReference type="ARBA" id="ARBA00023049"/>
    </source>
</evidence>
<dbReference type="CDD" id="cd06905">
    <property type="entry name" value="M14-like"/>
    <property type="match status" value="1"/>
</dbReference>
<dbReference type="STRING" id="70996.SE18_12285"/>
<evidence type="ECO:0000256" key="7">
    <source>
        <dbReference type="PROSITE-ProRule" id="PRU01379"/>
    </source>
</evidence>
<dbReference type="AlphaFoldDB" id="A0A0P6YTC7"/>
<dbReference type="PANTHER" id="PTHR11705">
    <property type="entry name" value="PROTEASE FAMILY M14 CARBOXYPEPTIDASE A,B"/>
    <property type="match status" value="1"/>
</dbReference>
<feature type="active site" description="Proton donor/acceptor" evidence="7">
    <location>
        <position position="339"/>
    </location>
</feature>
<evidence type="ECO:0000256" key="1">
    <source>
        <dbReference type="ARBA" id="ARBA00001947"/>
    </source>
</evidence>
<dbReference type="GO" id="GO:0008270">
    <property type="term" value="F:zinc ion binding"/>
    <property type="evidence" value="ECO:0007669"/>
    <property type="project" value="InterPro"/>
</dbReference>
<dbReference type="GO" id="GO:0006508">
    <property type="term" value="P:proteolysis"/>
    <property type="evidence" value="ECO:0007669"/>
    <property type="project" value="UniProtKB-KW"/>
</dbReference>
<name>A0A0P6YTC7_9CHLR</name>
<keyword evidence="9" id="KW-0121">Carboxypeptidase</keyword>
<keyword evidence="5" id="KW-0862">Zinc</keyword>
<dbReference type="GO" id="GO:0004181">
    <property type="term" value="F:metallocarboxypeptidase activity"/>
    <property type="evidence" value="ECO:0007669"/>
    <property type="project" value="InterPro"/>
</dbReference>